<feature type="domain" description="MOFRL" evidence="1">
    <location>
        <begin position="348"/>
        <end position="457"/>
    </location>
</feature>
<proteinExistence type="predicted"/>
<dbReference type="GO" id="GO:0008887">
    <property type="term" value="F:glycerate kinase activity"/>
    <property type="evidence" value="ECO:0007669"/>
    <property type="project" value="InterPro"/>
</dbReference>
<dbReference type="AlphaFoldDB" id="A0A1M5HYA7"/>
<dbReference type="SUPFAM" id="SSF82544">
    <property type="entry name" value="GckA/TtuD-like"/>
    <property type="match status" value="1"/>
</dbReference>
<evidence type="ECO:0000259" key="1">
    <source>
        <dbReference type="Pfam" id="PF05161"/>
    </source>
</evidence>
<gene>
    <name evidence="3" type="ORF">SAMN05444169_1138</name>
</gene>
<protein>
    <submittedName>
        <fullName evidence="3">Glycerate 2-kinase</fullName>
    </submittedName>
</protein>
<reference evidence="3 4" key="1">
    <citation type="submission" date="2016-11" db="EMBL/GenBank/DDBJ databases">
        <authorList>
            <person name="Jaros S."/>
            <person name="Januszkiewicz K."/>
            <person name="Wedrychowicz H."/>
        </authorList>
    </citation>
    <scope>NUCLEOTIDE SEQUENCE [LARGE SCALE GENOMIC DNA]</scope>
    <source>
        <strain evidence="3 4">GAS242</strain>
    </source>
</reference>
<keyword evidence="3" id="KW-0418">Kinase</keyword>
<keyword evidence="3" id="KW-0808">Transferase</keyword>
<dbReference type="GO" id="GO:0005737">
    <property type="term" value="C:cytoplasm"/>
    <property type="evidence" value="ECO:0007669"/>
    <property type="project" value="TreeGrafter"/>
</dbReference>
<evidence type="ECO:0000313" key="3">
    <source>
        <dbReference type="EMBL" id="SHG20877.1"/>
    </source>
</evidence>
<dbReference type="Gene3D" id="3.40.50.10180">
    <property type="entry name" value="Glycerate kinase, MOFRL-like N-terminal domain"/>
    <property type="match status" value="1"/>
</dbReference>
<dbReference type="Proteomes" id="UP000190675">
    <property type="component" value="Chromosome I"/>
</dbReference>
<dbReference type="PANTHER" id="PTHR12227:SF0">
    <property type="entry name" value="GLYCERATE KINASE"/>
    <property type="match status" value="1"/>
</dbReference>
<dbReference type="InterPro" id="IPR039760">
    <property type="entry name" value="MOFRL_protein"/>
</dbReference>
<dbReference type="EMBL" id="LT670818">
    <property type="protein sequence ID" value="SHG20877.1"/>
    <property type="molecule type" value="Genomic_DNA"/>
</dbReference>
<dbReference type="Pfam" id="PF13660">
    <property type="entry name" value="DUF4147"/>
    <property type="match status" value="1"/>
</dbReference>
<evidence type="ECO:0000313" key="4">
    <source>
        <dbReference type="Proteomes" id="UP000190675"/>
    </source>
</evidence>
<evidence type="ECO:0000259" key="2">
    <source>
        <dbReference type="Pfam" id="PF13660"/>
    </source>
</evidence>
<dbReference type="InterPro" id="IPR007835">
    <property type="entry name" value="MOFRL"/>
</dbReference>
<dbReference type="Gene3D" id="3.40.1480.10">
    <property type="entry name" value="MOFRL domain"/>
    <property type="match status" value="1"/>
</dbReference>
<accession>A0A1M5HYA7</accession>
<name>A0A1M5HYA7_9BRAD</name>
<dbReference type="FunFam" id="3.40.1480.10:FF:000002">
    <property type="entry name" value="Glycerate kinase"/>
    <property type="match status" value="1"/>
</dbReference>
<dbReference type="InterPro" id="IPR025286">
    <property type="entry name" value="MOFRL_assoc_dom"/>
</dbReference>
<sequence>MFRTPAKEAGVFFCRNRMDNRRSNPFAANPARPKFLMTMTDRRPLLRAIFDAAVAAAHPDMVLSAHLRPPPKGRVICLAAGKAAAAMAAAAERHYLDGLGLAPSRLLGVATTRHGHGVPTRRIRVIEAGHPVPDEAGLKGAGESLRLATDAGADDLLLVLLSGGGSANWIAPVAGISFAQKQQVTRALLRSGARIGEVNTVRKHLSRIKGGRLARAGKLAEIVTLAISDVPHDDASAIASGPTVPDPTTLADARALVAKYGLDVDDAIRRALDDPGNESCKPGDAAFARAQFELIARPKQSLDAAVQLATDAGYEVIDLGADLEGEAREIAAEHARLALTARAAGKRVAILSGGELTVTVRGQGRGGPNQEYALALAGLLRDTSGISALAADTDGADGGAGSAADPAGALIDAGTFAKMKSLGLDAKAYLDNNDATAFFAATGDLLLTGPTLTNVNDVRVILVDA</sequence>
<dbReference type="InterPro" id="IPR038614">
    <property type="entry name" value="GK_N_sf"/>
</dbReference>
<organism evidence="3 4">
    <name type="scientific">Bradyrhizobium erythrophlei</name>
    <dbReference type="NCBI Taxonomy" id="1437360"/>
    <lineage>
        <taxon>Bacteria</taxon>
        <taxon>Pseudomonadati</taxon>
        <taxon>Pseudomonadota</taxon>
        <taxon>Alphaproteobacteria</taxon>
        <taxon>Hyphomicrobiales</taxon>
        <taxon>Nitrobacteraceae</taxon>
        <taxon>Bradyrhizobium</taxon>
    </lineage>
</organism>
<dbReference type="Pfam" id="PF05161">
    <property type="entry name" value="MOFRL"/>
    <property type="match status" value="1"/>
</dbReference>
<dbReference type="InterPro" id="IPR037035">
    <property type="entry name" value="GK-like_C_sf"/>
</dbReference>
<dbReference type="PANTHER" id="PTHR12227">
    <property type="entry name" value="GLYCERATE KINASE"/>
    <property type="match status" value="1"/>
</dbReference>
<feature type="domain" description="MOFRL-associated" evidence="2">
    <location>
        <begin position="46"/>
        <end position="272"/>
    </location>
</feature>